<comment type="caution">
    <text evidence="1">The sequence shown here is derived from an EMBL/GenBank/DDBJ whole genome shotgun (WGS) entry which is preliminary data.</text>
</comment>
<dbReference type="AlphaFoldDB" id="A0A7Z1MKE5"/>
<dbReference type="EMBL" id="MDBS01000020">
    <property type="protein sequence ID" value="PMP30543.1"/>
    <property type="molecule type" value="Genomic_DNA"/>
</dbReference>
<protein>
    <submittedName>
        <fullName evidence="1">Uncharacterized protein</fullName>
    </submittedName>
</protein>
<sequence length="168" mass="18786">MSNVNKFKQIVTQDTPDLEDLPEDAEQVKSITANVFKPRLEIIDSLVSGLLIIEGRSGAGKSKLAQKLHDNIKNSILIDAGLDSDYTHNSLHLDFTGGSQNTLIIDELQYCTVETIWSLFKRTNIIILTTTINDLPKKIKEDLSTHQRIDVDLKSIVDEAKERLSIKG</sequence>
<proteinExistence type="predicted"/>
<reference evidence="1" key="1">
    <citation type="submission" date="2016-07" db="EMBL/GenBank/DDBJ databases">
        <authorList>
            <person name="Kauffman K."/>
            <person name="Arevalo P."/>
            <person name="Polz M.F."/>
        </authorList>
    </citation>
    <scope>NUCLEOTIDE SEQUENCE</scope>
    <source>
        <strain evidence="1">10N.222.46.E12</strain>
    </source>
</reference>
<name>A0A7Z1MKE5_9VIBR</name>
<dbReference type="SUPFAM" id="SSF52540">
    <property type="entry name" value="P-loop containing nucleoside triphosphate hydrolases"/>
    <property type="match status" value="1"/>
</dbReference>
<gene>
    <name evidence="1" type="ORF">BCS90_14680</name>
</gene>
<organism evidence="1">
    <name type="scientific">Vibrio cyclitrophicus</name>
    <dbReference type="NCBI Taxonomy" id="47951"/>
    <lineage>
        <taxon>Bacteria</taxon>
        <taxon>Pseudomonadati</taxon>
        <taxon>Pseudomonadota</taxon>
        <taxon>Gammaproteobacteria</taxon>
        <taxon>Vibrionales</taxon>
        <taxon>Vibrionaceae</taxon>
        <taxon>Vibrio</taxon>
    </lineage>
</organism>
<reference evidence="1" key="2">
    <citation type="journal article" date="2018" name="Nature">
        <title>A major lineage of non-tailed dsDNA viruses as unrecognized killers of marine bacteria.</title>
        <authorList>
            <person name="Kauffman K.M."/>
            <person name="Hussain F.A."/>
            <person name="Yang J."/>
            <person name="Arevalo P."/>
            <person name="Brown J.M."/>
            <person name="Chang W.K."/>
            <person name="VanInsberghe D."/>
            <person name="Elsherbini J."/>
            <person name="Sharma R.S."/>
            <person name="Cutler M.B."/>
            <person name="Kelly L."/>
            <person name="Polz M.F."/>
        </authorList>
    </citation>
    <scope>NUCLEOTIDE SEQUENCE</scope>
    <source>
        <strain evidence="1">10N.222.46.E12</strain>
    </source>
</reference>
<evidence type="ECO:0000313" key="1">
    <source>
        <dbReference type="EMBL" id="PMP30543.1"/>
    </source>
</evidence>
<dbReference type="Gene3D" id="3.40.50.300">
    <property type="entry name" value="P-loop containing nucleotide triphosphate hydrolases"/>
    <property type="match status" value="1"/>
</dbReference>
<dbReference type="InterPro" id="IPR027417">
    <property type="entry name" value="P-loop_NTPase"/>
</dbReference>
<accession>A0A7Z1MKE5</accession>
<dbReference type="RefSeq" id="WP_154723971.1">
    <property type="nucleotide sequence ID" value="NZ_CP170597.1"/>
</dbReference>